<dbReference type="PROSITE" id="PS50092">
    <property type="entry name" value="TSP1"/>
    <property type="match status" value="2"/>
</dbReference>
<dbReference type="SUPFAM" id="SSF49899">
    <property type="entry name" value="Concanavalin A-like lectins/glucanases"/>
    <property type="match status" value="1"/>
</dbReference>
<evidence type="ECO:0000313" key="4">
    <source>
        <dbReference type="Proteomes" id="UP000031668"/>
    </source>
</evidence>
<comment type="caution">
    <text evidence="3">The sequence shown here is derived from an EMBL/GenBank/DDBJ whole genome shotgun (WGS) entry which is preliminary data.</text>
</comment>
<dbReference type="InterPro" id="IPR036383">
    <property type="entry name" value="TSP1_rpt_sf"/>
</dbReference>
<dbReference type="SMART" id="SM00209">
    <property type="entry name" value="TSP1"/>
    <property type="match status" value="2"/>
</dbReference>
<dbReference type="Gene3D" id="2.60.120.200">
    <property type="match status" value="1"/>
</dbReference>
<dbReference type="InterPro" id="IPR013320">
    <property type="entry name" value="ConA-like_dom_sf"/>
</dbReference>
<dbReference type="SUPFAM" id="SSF82895">
    <property type="entry name" value="TSP-1 type 1 repeat"/>
    <property type="match status" value="2"/>
</dbReference>
<keyword evidence="1" id="KW-0677">Repeat</keyword>
<name>A0A0C2MG52_THEKT</name>
<dbReference type="Pfam" id="PF13385">
    <property type="entry name" value="Laminin_G_3"/>
    <property type="match status" value="1"/>
</dbReference>
<keyword evidence="4" id="KW-1185">Reference proteome</keyword>
<dbReference type="Gene3D" id="2.20.100.10">
    <property type="entry name" value="Thrombospondin type-1 (TSP1) repeat"/>
    <property type="match status" value="2"/>
</dbReference>
<evidence type="ECO:0000256" key="1">
    <source>
        <dbReference type="ARBA" id="ARBA00022737"/>
    </source>
</evidence>
<dbReference type="PANTHER" id="PTHR22906:SF21">
    <property type="entry name" value="SEMA DOMAIN-CONTAINING PROTEIN"/>
    <property type="match status" value="1"/>
</dbReference>
<evidence type="ECO:0000313" key="3">
    <source>
        <dbReference type="EMBL" id="KII66131.1"/>
    </source>
</evidence>
<sequence>MRLELYGCSGEYPKGVNVETANSRQIHDNVAPNNTDEHINQHKEPKIVPIVIDSKDLFSVTEMSEKQDRIHKEEPSVTSKPDLVQRLEEHNELEPIFMPKLDGDLQNISMWNDVIRKYPDLIAHGVTSPLLESINAFVPNLYGKIEQFFTRKAESSSQFELFNPIQTVTNPKFEEGGRKGVIGNFLELAPTQTGEWVDPNHNIWSEFTMCSQDCGIGVRMRQRQCDVPVCPSPGIETEIEPCFMQVCDGYSATSWSPFTACSQKCGVGHSMRFRICDDVNCPKPGYETQTITCYNPRCPICYYDFENIDDRIVVDISGTGNNGVIEGDATTRRHEESCGFYLDLNSSGRLILPDETFRNKPRVGITITLWLRIHNIQGTQSIFATEISDGPDPFIGSYHLEIVDGRIRFFLKDEKSNEIFNLDTRDILIQPGVWMHLCLTYDASTSNGILYLDGVIRHQFKGSIVKHLSTDWGARAIIGDYDFDPRHFNGHLDDFYLFDYAISQEQLTEIINKRETC</sequence>
<keyword evidence="2" id="KW-1015">Disulfide bond</keyword>
<organism evidence="3 4">
    <name type="scientific">Thelohanellus kitauei</name>
    <name type="common">Myxosporean</name>
    <dbReference type="NCBI Taxonomy" id="669202"/>
    <lineage>
        <taxon>Eukaryota</taxon>
        <taxon>Metazoa</taxon>
        <taxon>Cnidaria</taxon>
        <taxon>Myxozoa</taxon>
        <taxon>Myxosporea</taxon>
        <taxon>Bivalvulida</taxon>
        <taxon>Platysporina</taxon>
        <taxon>Myxobolidae</taxon>
        <taxon>Thelohanellus</taxon>
    </lineage>
</organism>
<dbReference type="InterPro" id="IPR052065">
    <property type="entry name" value="Compl_asym_regulator"/>
</dbReference>
<accession>A0A0C2MG52</accession>
<dbReference type="InterPro" id="IPR000884">
    <property type="entry name" value="TSP1_rpt"/>
</dbReference>
<dbReference type="EMBL" id="JWZT01003604">
    <property type="protein sequence ID" value="KII66131.1"/>
    <property type="molecule type" value="Genomic_DNA"/>
</dbReference>
<dbReference type="OrthoDB" id="2121828at2759"/>
<proteinExistence type="predicted"/>
<dbReference type="PANTHER" id="PTHR22906">
    <property type="entry name" value="PROPERDIN"/>
    <property type="match status" value="1"/>
</dbReference>
<dbReference type="AlphaFoldDB" id="A0A0C2MG52"/>
<gene>
    <name evidence="3" type="ORF">RF11_11948</name>
</gene>
<reference evidence="3 4" key="1">
    <citation type="journal article" date="2014" name="Genome Biol. Evol.">
        <title>The genome of the myxosporean Thelohanellus kitauei shows adaptations to nutrient acquisition within its fish host.</title>
        <authorList>
            <person name="Yang Y."/>
            <person name="Xiong J."/>
            <person name="Zhou Z."/>
            <person name="Huo F."/>
            <person name="Miao W."/>
            <person name="Ran C."/>
            <person name="Liu Y."/>
            <person name="Zhang J."/>
            <person name="Feng J."/>
            <person name="Wang M."/>
            <person name="Wang M."/>
            <person name="Wang L."/>
            <person name="Yao B."/>
        </authorList>
    </citation>
    <scope>NUCLEOTIDE SEQUENCE [LARGE SCALE GENOMIC DNA]</scope>
    <source>
        <strain evidence="3">Wuqing</strain>
    </source>
</reference>
<dbReference type="Pfam" id="PF00090">
    <property type="entry name" value="TSP_1"/>
    <property type="match status" value="2"/>
</dbReference>
<protein>
    <submittedName>
        <fullName evidence="3">Thrombospondin-2</fullName>
    </submittedName>
</protein>
<dbReference type="Proteomes" id="UP000031668">
    <property type="component" value="Unassembled WGS sequence"/>
</dbReference>
<evidence type="ECO:0000256" key="2">
    <source>
        <dbReference type="ARBA" id="ARBA00023157"/>
    </source>
</evidence>